<keyword evidence="3" id="KW-1185">Reference proteome</keyword>
<organism evidence="2 3">
    <name type="scientific">Streptomyces formicae</name>
    <dbReference type="NCBI Taxonomy" id="1616117"/>
    <lineage>
        <taxon>Bacteria</taxon>
        <taxon>Bacillati</taxon>
        <taxon>Actinomycetota</taxon>
        <taxon>Actinomycetes</taxon>
        <taxon>Kitasatosporales</taxon>
        <taxon>Streptomycetaceae</taxon>
        <taxon>Streptomyces</taxon>
    </lineage>
</organism>
<gene>
    <name evidence="2" type="ORF">J4032_11790</name>
</gene>
<dbReference type="Gene3D" id="1.10.101.10">
    <property type="entry name" value="PGBD-like superfamily/PGBD"/>
    <property type="match status" value="1"/>
</dbReference>
<dbReference type="SUPFAM" id="SSF47090">
    <property type="entry name" value="PGBD-like"/>
    <property type="match status" value="1"/>
</dbReference>
<protein>
    <submittedName>
        <fullName evidence="2">Peptidoglycan-binding protein</fullName>
    </submittedName>
</protein>
<feature type="domain" description="Peptidoglycan binding-like" evidence="1">
    <location>
        <begin position="99"/>
        <end position="154"/>
    </location>
</feature>
<evidence type="ECO:0000313" key="2">
    <source>
        <dbReference type="EMBL" id="UNM12130.1"/>
    </source>
</evidence>
<sequence length="167" mass="17657">MASRLLALDVESRVVRGPGRMGGTTYSGFRAAQAGRAERTKRGGHMRQCGLIAGGAVLFLAASLGGAAPQAVAAPAQEGCSYAASTDRPVLLHGRDGHAVRQAQCLSNRWGGEPPKLTVDGVFDGRLLDKIRWIQGCHGLPRSGVVDPSTWHVLYHPAPDCYDPYPG</sequence>
<evidence type="ECO:0000313" key="3">
    <source>
        <dbReference type="Proteomes" id="UP000828924"/>
    </source>
</evidence>
<accession>A0ABY3WJ03</accession>
<name>A0ABY3WJ03_9ACTN</name>
<dbReference type="RefSeq" id="WP_242330727.1">
    <property type="nucleotide sequence ID" value="NZ_CP071872.1"/>
</dbReference>
<dbReference type="InterPro" id="IPR002477">
    <property type="entry name" value="Peptidoglycan-bd-like"/>
</dbReference>
<dbReference type="EMBL" id="CP071872">
    <property type="protein sequence ID" value="UNM12130.1"/>
    <property type="molecule type" value="Genomic_DNA"/>
</dbReference>
<dbReference type="InterPro" id="IPR036365">
    <property type="entry name" value="PGBD-like_sf"/>
</dbReference>
<dbReference type="InterPro" id="IPR036366">
    <property type="entry name" value="PGBDSf"/>
</dbReference>
<dbReference type="Proteomes" id="UP000828924">
    <property type="component" value="Chromosome"/>
</dbReference>
<evidence type="ECO:0000259" key="1">
    <source>
        <dbReference type="Pfam" id="PF01471"/>
    </source>
</evidence>
<proteinExistence type="predicted"/>
<dbReference type="Pfam" id="PF01471">
    <property type="entry name" value="PG_binding_1"/>
    <property type="match status" value="1"/>
</dbReference>
<reference evidence="2 3" key="1">
    <citation type="submission" date="2021-03" db="EMBL/GenBank/DDBJ databases">
        <title>Complete genome of Streptomyces formicae strain 1H-GS9 (DSM 100524).</title>
        <authorList>
            <person name="Atanasov K.E."/>
            <person name="Altabella T."/>
            <person name="Ferrer A."/>
        </authorList>
    </citation>
    <scope>NUCLEOTIDE SEQUENCE [LARGE SCALE GENOMIC DNA]</scope>
    <source>
        <strain evidence="2 3">1H-GS9</strain>
    </source>
</reference>